<accession>A0A0B2W452</accession>
<feature type="domain" description="VWFA" evidence="3">
    <location>
        <begin position="313"/>
        <end position="468"/>
    </location>
</feature>
<feature type="transmembrane region" description="Helical" evidence="2">
    <location>
        <begin position="7"/>
        <end position="31"/>
    </location>
</feature>
<reference evidence="4 5" key="1">
    <citation type="submission" date="2014-11" db="EMBL/GenBank/DDBJ databases">
        <title>Genetic blueprint of the zoonotic pathogen Toxocara canis.</title>
        <authorList>
            <person name="Zhu X.-Q."/>
            <person name="Korhonen P.K."/>
            <person name="Cai H."/>
            <person name="Young N.D."/>
            <person name="Nejsum P."/>
            <person name="von Samson-Himmelstjerna G."/>
            <person name="Boag P.R."/>
            <person name="Tan P."/>
            <person name="Li Q."/>
            <person name="Min J."/>
            <person name="Yang Y."/>
            <person name="Wang X."/>
            <person name="Fang X."/>
            <person name="Hall R.S."/>
            <person name="Hofmann A."/>
            <person name="Sternberg P.W."/>
            <person name="Jex A.R."/>
            <person name="Gasser R.B."/>
        </authorList>
    </citation>
    <scope>NUCLEOTIDE SEQUENCE [LARGE SCALE GENOMIC DNA]</scope>
    <source>
        <strain evidence="4">PN_DK_2014</strain>
    </source>
</reference>
<keyword evidence="2" id="KW-0812">Transmembrane</keyword>
<sequence>MVVMVTMVGIVAVVPVVVMVAVVEMVAMFVMVEMVTMVAVIAMVVMVAMAEMVTMVVMTAMVEMAMQLCMLVAAFIVQIVEAQYGEVGPPSPSPPPDYHNSYPPCEHGAVHPKSTARITLSPSAEKSAQILVQQPIPEAVSLEPQKYQTTSASVSSTPAPMTTKTTYSSVSTTKTATKASPTDLSTSFSQNPIASLATSSATHQAKTSLTTRMIETQRSLTSKSKNEPSTRFTQQPPLTLPPIKEKEEHKVKSVKPAELPQHTPINPPSQPEGVLAKGISPIQIPPVAIENEVPAKKTEDPEEKFAFTDCISDTLFVVDSTSSVRQYFERHREYVLNTVNLLEAVGDDGTRIGVIVYSSKLRKQIRIPFGKHKNRTEIEIAIKELPYFSGITATGAALNLSLEALRTRRPNVPTNVVVITDGFSYDIVDGPAEELHRLPNVRTFTVTVTDAWREYELQTIAGNPHRVFKGMGSVRDLVTALTSCSNGPRKGHILPDDSTVDSSLPGQPATATAATIETYAPSVTSAALKQTATGKPSKEADTIKSTPPNIKQETPTSLTSGSSSSSSEEQAKSFTQSCLFDLMIVLDASGSLQSRFQRQLELTIRLVDRLIIGPEDARVAVIKYAGPRKAKVVFPFSKYTDKESLEAALRKVGFIGGTTYTNEALQKADAELSGPDGRRSHASPIVIVFTDGFSHDDPEPGATALRNKGIAVYAVGINDIYPVNRNELLAIAGEESRVFLDKNIAQFEHELAELTKGCIRRR</sequence>
<dbReference type="Proteomes" id="UP000031036">
    <property type="component" value="Unassembled WGS sequence"/>
</dbReference>
<feature type="compositionally biased region" description="Low complexity" evidence="1">
    <location>
        <begin position="553"/>
        <end position="568"/>
    </location>
</feature>
<proteinExistence type="predicted"/>
<name>A0A0B2W452_TOXCA</name>
<evidence type="ECO:0000256" key="1">
    <source>
        <dbReference type="SAM" id="MobiDB-lite"/>
    </source>
</evidence>
<feature type="region of interest" description="Disordered" evidence="1">
    <location>
        <begin position="527"/>
        <end position="568"/>
    </location>
</feature>
<feature type="region of interest" description="Disordered" evidence="1">
    <location>
        <begin position="485"/>
        <end position="509"/>
    </location>
</feature>
<dbReference type="Pfam" id="PF00092">
    <property type="entry name" value="VWA"/>
    <property type="match status" value="2"/>
</dbReference>
<dbReference type="OrthoDB" id="6132182at2759"/>
<keyword evidence="2" id="KW-0472">Membrane</keyword>
<feature type="region of interest" description="Disordered" evidence="1">
    <location>
        <begin position="217"/>
        <end position="248"/>
    </location>
</feature>
<comment type="caution">
    <text evidence="4">The sequence shown here is derived from an EMBL/GenBank/DDBJ whole genome shotgun (WGS) entry which is preliminary data.</text>
</comment>
<dbReference type="EMBL" id="JPKZ01000188">
    <property type="protein sequence ID" value="KHN88733.1"/>
    <property type="molecule type" value="Genomic_DNA"/>
</dbReference>
<dbReference type="InterPro" id="IPR050525">
    <property type="entry name" value="ECM_Assembly_Org"/>
</dbReference>
<evidence type="ECO:0000313" key="4">
    <source>
        <dbReference type="EMBL" id="KHN88733.1"/>
    </source>
</evidence>
<dbReference type="PROSITE" id="PS50234">
    <property type="entry name" value="VWFA"/>
    <property type="match status" value="2"/>
</dbReference>
<dbReference type="InterPro" id="IPR036465">
    <property type="entry name" value="vWFA_dom_sf"/>
</dbReference>
<evidence type="ECO:0000313" key="5">
    <source>
        <dbReference type="Proteomes" id="UP000031036"/>
    </source>
</evidence>
<dbReference type="OMA" id="IEICHTE"/>
<dbReference type="STRING" id="6265.A0A0B2W452"/>
<dbReference type="Gene3D" id="3.40.50.410">
    <property type="entry name" value="von Willebrand factor, type A domain"/>
    <property type="match status" value="2"/>
</dbReference>
<gene>
    <name evidence="4" type="primary">COL12A1</name>
    <name evidence="4" type="ORF">Tcan_10876</name>
</gene>
<evidence type="ECO:0000259" key="3">
    <source>
        <dbReference type="PROSITE" id="PS50234"/>
    </source>
</evidence>
<dbReference type="AlphaFoldDB" id="A0A0B2W452"/>
<keyword evidence="5" id="KW-1185">Reference proteome</keyword>
<feature type="compositionally biased region" description="Polar residues" evidence="1">
    <location>
        <begin position="543"/>
        <end position="552"/>
    </location>
</feature>
<dbReference type="SMART" id="SM00327">
    <property type="entry name" value="VWA"/>
    <property type="match status" value="2"/>
</dbReference>
<keyword evidence="4" id="KW-0176">Collagen</keyword>
<dbReference type="PANTHER" id="PTHR24020:SF84">
    <property type="entry name" value="VWFA DOMAIN-CONTAINING PROTEIN"/>
    <property type="match status" value="1"/>
</dbReference>
<dbReference type="InterPro" id="IPR002035">
    <property type="entry name" value="VWF_A"/>
</dbReference>
<feature type="transmembrane region" description="Helical" evidence="2">
    <location>
        <begin position="37"/>
        <end position="58"/>
    </location>
</feature>
<protein>
    <submittedName>
        <fullName evidence="4">Collagen alpha-1(XII) chain</fullName>
    </submittedName>
</protein>
<keyword evidence="2" id="KW-1133">Transmembrane helix</keyword>
<dbReference type="SUPFAM" id="SSF53300">
    <property type="entry name" value="vWA-like"/>
    <property type="match status" value="2"/>
</dbReference>
<feature type="domain" description="VWFA" evidence="3">
    <location>
        <begin position="581"/>
        <end position="754"/>
    </location>
</feature>
<dbReference type="GO" id="GO:0005581">
    <property type="term" value="C:collagen trimer"/>
    <property type="evidence" value="ECO:0007669"/>
    <property type="project" value="UniProtKB-KW"/>
</dbReference>
<dbReference type="PANTHER" id="PTHR24020">
    <property type="entry name" value="COLLAGEN ALPHA"/>
    <property type="match status" value="1"/>
</dbReference>
<evidence type="ECO:0000256" key="2">
    <source>
        <dbReference type="SAM" id="Phobius"/>
    </source>
</evidence>
<feature type="compositionally biased region" description="Polar residues" evidence="1">
    <location>
        <begin position="217"/>
        <end position="237"/>
    </location>
</feature>
<organism evidence="4 5">
    <name type="scientific">Toxocara canis</name>
    <name type="common">Canine roundworm</name>
    <dbReference type="NCBI Taxonomy" id="6265"/>
    <lineage>
        <taxon>Eukaryota</taxon>
        <taxon>Metazoa</taxon>
        <taxon>Ecdysozoa</taxon>
        <taxon>Nematoda</taxon>
        <taxon>Chromadorea</taxon>
        <taxon>Rhabditida</taxon>
        <taxon>Spirurina</taxon>
        <taxon>Ascaridomorpha</taxon>
        <taxon>Ascaridoidea</taxon>
        <taxon>Toxocaridae</taxon>
        <taxon>Toxocara</taxon>
    </lineage>
</organism>